<name>A0ABR7X438_9SPHI</name>
<sequence>MAYKAIIAGASGLIGSNLVNILLEAPQYSEVLAIVRKKMPIQHKKLVQLVVNFDELDKHAEPINGHAVFSCLGTTKSQTPDEQQYRKIDHDYPFQLAQLAKQNGVEQFHVVSSIGANKNSSTFYLKLKGELEDDLKNLGLKTLHIYQPSMLMGERNRNHWAEKLATGLFKVIDPLLIGGLKKYRSIKGSTVAQAMFKKSLESATGTFIYTSDKIHTI</sequence>
<dbReference type="CDD" id="cd05250">
    <property type="entry name" value="CC3_like_SDR_a"/>
    <property type="match status" value="1"/>
</dbReference>
<dbReference type="InterPro" id="IPR036291">
    <property type="entry name" value="NAD(P)-bd_dom_sf"/>
</dbReference>
<protein>
    <submittedName>
        <fullName evidence="2">Oxidoreductase</fullName>
    </submittedName>
</protein>
<gene>
    <name evidence="2" type="ORF">IDJ75_08625</name>
</gene>
<keyword evidence="3" id="KW-1185">Reference proteome</keyword>
<dbReference type="Gene3D" id="3.40.50.720">
    <property type="entry name" value="NAD(P)-binding Rossmann-like Domain"/>
    <property type="match status" value="1"/>
</dbReference>
<dbReference type="RefSeq" id="WP_191175218.1">
    <property type="nucleotide sequence ID" value="NZ_JACWMW010000002.1"/>
</dbReference>
<comment type="caution">
    <text evidence="2">The sequence shown here is derived from an EMBL/GenBank/DDBJ whole genome shotgun (WGS) entry which is preliminary data.</text>
</comment>
<evidence type="ECO:0000313" key="3">
    <source>
        <dbReference type="Proteomes" id="UP000618754"/>
    </source>
</evidence>
<dbReference type="PANTHER" id="PTHR14097">
    <property type="entry name" value="OXIDOREDUCTASE HTATIP2"/>
    <property type="match status" value="1"/>
</dbReference>
<organism evidence="2 3">
    <name type="scientific">Mucilaginibacter rigui</name>
    <dbReference type="NCBI Taxonomy" id="534635"/>
    <lineage>
        <taxon>Bacteria</taxon>
        <taxon>Pseudomonadati</taxon>
        <taxon>Bacteroidota</taxon>
        <taxon>Sphingobacteriia</taxon>
        <taxon>Sphingobacteriales</taxon>
        <taxon>Sphingobacteriaceae</taxon>
        <taxon>Mucilaginibacter</taxon>
    </lineage>
</organism>
<dbReference type="InterPro" id="IPR016040">
    <property type="entry name" value="NAD(P)-bd_dom"/>
</dbReference>
<dbReference type="PANTHER" id="PTHR14097:SF7">
    <property type="entry name" value="OXIDOREDUCTASE HTATIP2"/>
    <property type="match status" value="1"/>
</dbReference>
<dbReference type="Proteomes" id="UP000618754">
    <property type="component" value="Unassembled WGS sequence"/>
</dbReference>
<proteinExistence type="predicted"/>
<feature type="domain" description="NAD(P)-binding" evidence="1">
    <location>
        <begin position="9"/>
        <end position="141"/>
    </location>
</feature>
<reference evidence="2 3" key="1">
    <citation type="submission" date="2020-09" db="EMBL/GenBank/DDBJ databases">
        <title>Novel species of Mucilaginibacter isolated from a glacier on the Tibetan Plateau.</title>
        <authorList>
            <person name="Liu Q."/>
            <person name="Xin Y.-H."/>
        </authorList>
    </citation>
    <scope>NUCLEOTIDE SEQUENCE [LARGE SCALE GENOMIC DNA]</scope>
    <source>
        <strain evidence="2 3">CGMCC 1.13878</strain>
    </source>
</reference>
<dbReference type="EMBL" id="JACWMW010000002">
    <property type="protein sequence ID" value="MBD1385339.1"/>
    <property type="molecule type" value="Genomic_DNA"/>
</dbReference>
<accession>A0ABR7X438</accession>
<evidence type="ECO:0000259" key="1">
    <source>
        <dbReference type="Pfam" id="PF13460"/>
    </source>
</evidence>
<dbReference type="Pfam" id="PF13460">
    <property type="entry name" value="NAD_binding_10"/>
    <property type="match status" value="1"/>
</dbReference>
<evidence type="ECO:0000313" key="2">
    <source>
        <dbReference type="EMBL" id="MBD1385339.1"/>
    </source>
</evidence>
<dbReference type="SUPFAM" id="SSF51735">
    <property type="entry name" value="NAD(P)-binding Rossmann-fold domains"/>
    <property type="match status" value="1"/>
</dbReference>